<dbReference type="RefSeq" id="XP_008866868.1">
    <property type="nucleotide sequence ID" value="XM_008868646.1"/>
</dbReference>
<evidence type="ECO:0000313" key="1">
    <source>
        <dbReference type="EMBL" id="ETW03912.1"/>
    </source>
</evidence>
<accession>A0A024UDH7</accession>
<protein>
    <submittedName>
        <fullName evidence="1">Uncharacterized protein</fullName>
    </submittedName>
</protein>
<sequence>MEAAAISHMHADVGKPILNADDERSQLCMYKSGKCSEKRAWKNGKQLKLCEAHRLEQNAIKMRSDKSLSVRRKVLREEKKRNERLRRVEERKKMYWEASWAIEHVTMDEINCQQSPIIPSWNGPLIDIGDELVTATCLQTLERLGNDVLLPLYEQHPDLDERQKLIVMKVAMVQLQKKMMQQLLHMEQAGWILAAPDDRAC</sequence>
<organism evidence="1">
    <name type="scientific">Aphanomyces invadans</name>
    <dbReference type="NCBI Taxonomy" id="157072"/>
    <lineage>
        <taxon>Eukaryota</taxon>
        <taxon>Sar</taxon>
        <taxon>Stramenopiles</taxon>
        <taxon>Oomycota</taxon>
        <taxon>Saprolegniomycetes</taxon>
        <taxon>Saprolegniales</taxon>
        <taxon>Verrucalvaceae</taxon>
        <taxon>Aphanomyces</taxon>
    </lineage>
</organism>
<dbReference type="GeneID" id="20081381"/>
<name>A0A024UDH7_9STRA</name>
<dbReference type="OrthoDB" id="10439045at2759"/>
<gene>
    <name evidence="1" type="ORF">H310_04331</name>
</gene>
<proteinExistence type="predicted"/>
<dbReference type="VEuPathDB" id="FungiDB:H310_04331"/>
<reference evidence="1" key="1">
    <citation type="submission" date="2013-12" db="EMBL/GenBank/DDBJ databases">
        <title>The Genome Sequence of Aphanomyces invadans NJM9701.</title>
        <authorList>
            <consortium name="The Broad Institute Genomics Platform"/>
            <person name="Russ C."/>
            <person name="Tyler B."/>
            <person name="van West P."/>
            <person name="Dieguez-Uribeondo J."/>
            <person name="Young S.K."/>
            <person name="Zeng Q."/>
            <person name="Gargeya S."/>
            <person name="Fitzgerald M."/>
            <person name="Abouelleil A."/>
            <person name="Alvarado L."/>
            <person name="Chapman S.B."/>
            <person name="Gainer-Dewar J."/>
            <person name="Goldberg J."/>
            <person name="Griggs A."/>
            <person name="Gujja S."/>
            <person name="Hansen M."/>
            <person name="Howarth C."/>
            <person name="Imamovic A."/>
            <person name="Ireland A."/>
            <person name="Larimer J."/>
            <person name="McCowan C."/>
            <person name="Murphy C."/>
            <person name="Pearson M."/>
            <person name="Poon T.W."/>
            <person name="Priest M."/>
            <person name="Roberts A."/>
            <person name="Saif S."/>
            <person name="Shea T."/>
            <person name="Sykes S."/>
            <person name="Wortman J."/>
            <person name="Nusbaum C."/>
            <person name="Birren B."/>
        </authorList>
    </citation>
    <scope>NUCLEOTIDE SEQUENCE [LARGE SCALE GENOMIC DNA]</scope>
    <source>
        <strain evidence="1">NJM9701</strain>
    </source>
</reference>
<dbReference type="EMBL" id="KI913958">
    <property type="protein sequence ID" value="ETW03912.1"/>
    <property type="molecule type" value="Genomic_DNA"/>
</dbReference>
<dbReference type="AlphaFoldDB" id="A0A024UDH7"/>